<dbReference type="PANTHER" id="PTHR43598:SF1">
    <property type="entry name" value="FORMATE DEHYDROGENASE-O MAJOR SUBUNIT"/>
    <property type="match status" value="1"/>
</dbReference>
<dbReference type="KEGG" id="swo:Swol_1826"/>
<protein>
    <submittedName>
        <fullName evidence="10">Formate dehydrogenase alpha subunit</fullName>
    </submittedName>
</protein>
<feature type="domain" description="4Fe-4S Mo/W bis-MGD-type" evidence="9">
    <location>
        <begin position="42"/>
        <end position="98"/>
    </location>
</feature>
<gene>
    <name evidence="10" type="ordered locus">Swol_1826</name>
</gene>
<evidence type="ECO:0000256" key="7">
    <source>
        <dbReference type="ARBA" id="ARBA00023004"/>
    </source>
</evidence>
<evidence type="ECO:0000256" key="8">
    <source>
        <dbReference type="ARBA" id="ARBA00023014"/>
    </source>
</evidence>
<accession>Q0AVY0</accession>
<dbReference type="InterPro" id="IPR019546">
    <property type="entry name" value="TAT_signal_bac_arc"/>
</dbReference>
<proteinExistence type="inferred from homology"/>
<dbReference type="GO" id="GO:0051539">
    <property type="term" value="F:4 iron, 4 sulfur cluster binding"/>
    <property type="evidence" value="ECO:0007669"/>
    <property type="project" value="UniProtKB-KW"/>
</dbReference>
<dbReference type="GO" id="GO:0009055">
    <property type="term" value="F:electron transfer activity"/>
    <property type="evidence" value="ECO:0007669"/>
    <property type="project" value="TreeGrafter"/>
</dbReference>
<evidence type="ECO:0000256" key="1">
    <source>
        <dbReference type="ARBA" id="ARBA00001966"/>
    </source>
</evidence>
<dbReference type="PANTHER" id="PTHR43598">
    <property type="entry name" value="TUNGSTEN-CONTAINING FORMYLMETHANOFURAN DEHYDROGENASE 2 SUBUNIT B"/>
    <property type="match status" value="1"/>
</dbReference>
<dbReference type="GO" id="GO:0016491">
    <property type="term" value="F:oxidoreductase activity"/>
    <property type="evidence" value="ECO:0007669"/>
    <property type="project" value="UniProtKB-KW"/>
</dbReference>
<evidence type="ECO:0000256" key="4">
    <source>
        <dbReference type="ARBA" id="ARBA00022485"/>
    </source>
</evidence>
<dbReference type="InterPro" id="IPR006311">
    <property type="entry name" value="TAT_signal"/>
</dbReference>
<dbReference type="SUPFAM" id="SSF53706">
    <property type="entry name" value="Formate dehydrogenase/DMSO reductase, domains 1-3"/>
    <property type="match status" value="1"/>
</dbReference>
<dbReference type="HOGENOM" id="CLU_061371_1_1_9"/>
<dbReference type="GO" id="GO:0030151">
    <property type="term" value="F:molybdenum ion binding"/>
    <property type="evidence" value="ECO:0007669"/>
    <property type="project" value="TreeGrafter"/>
</dbReference>
<keyword evidence="11" id="KW-1185">Reference proteome</keyword>
<keyword evidence="8" id="KW-0411">Iron-sulfur</keyword>
<evidence type="ECO:0000256" key="3">
    <source>
        <dbReference type="ARBA" id="ARBA00010312"/>
    </source>
</evidence>
<name>Q0AVY0_SYNWW</name>
<keyword evidence="4" id="KW-0004">4Fe-4S</keyword>
<dbReference type="Pfam" id="PF04879">
    <property type="entry name" value="Molybdop_Fe4S4"/>
    <property type="match status" value="1"/>
</dbReference>
<dbReference type="AlphaFoldDB" id="Q0AVY0"/>
<dbReference type="Pfam" id="PF00384">
    <property type="entry name" value="Molybdopterin"/>
    <property type="match status" value="1"/>
</dbReference>
<dbReference type="InterPro" id="IPR006656">
    <property type="entry name" value="Mopterin_OxRdtase"/>
</dbReference>
<dbReference type="InterPro" id="IPR006963">
    <property type="entry name" value="Mopterin_OxRdtase_4Fe-4S_dom"/>
</dbReference>
<keyword evidence="6" id="KW-0560">Oxidoreductase</keyword>
<evidence type="ECO:0000256" key="5">
    <source>
        <dbReference type="ARBA" id="ARBA00022723"/>
    </source>
</evidence>
<reference evidence="11" key="1">
    <citation type="journal article" date="2010" name="Environ. Microbiol.">
        <title>The genome of Syntrophomonas wolfei: new insights into syntrophic metabolism and biohydrogen production.</title>
        <authorList>
            <person name="Sieber J.R."/>
            <person name="Sims D.R."/>
            <person name="Han C."/>
            <person name="Kim E."/>
            <person name="Lykidis A."/>
            <person name="Lapidus A.L."/>
            <person name="McDonnald E."/>
            <person name="Rohlin L."/>
            <person name="Culley D.E."/>
            <person name="Gunsalus R."/>
            <person name="McInerney M.J."/>
        </authorList>
    </citation>
    <scope>NUCLEOTIDE SEQUENCE [LARGE SCALE GENOMIC DNA]</scope>
    <source>
        <strain evidence="11">DSM 2245B / Goettingen</strain>
    </source>
</reference>
<keyword evidence="5" id="KW-0479">Metal-binding</keyword>
<dbReference type="Gene3D" id="3.40.50.740">
    <property type="match status" value="1"/>
</dbReference>
<evidence type="ECO:0000256" key="6">
    <source>
        <dbReference type="ARBA" id="ARBA00023002"/>
    </source>
</evidence>
<comment type="similarity">
    <text evidence="3">Belongs to the prokaryotic molybdopterin-containing oxidoreductase family.</text>
</comment>
<organism evidence="10 11">
    <name type="scientific">Syntrophomonas wolfei subsp. wolfei (strain DSM 2245B / Goettingen)</name>
    <dbReference type="NCBI Taxonomy" id="335541"/>
    <lineage>
        <taxon>Bacteria</taxon>
        <taxon>Bacillati</taxon>
        <taxon>Bacillota</taxon>
        <taxon>Clostridia</taxon>
        <taxon>Eubacteriales</taxon>
        <taxon>Syntrophomonadaceae</taxon>
        <taxon>Syntrophomonas</taxon>
    </lineage>
</organism>
<dbReference type="PROSITE" id="PS51318">
    <property type="entry name" value="TAT"/>
    <property type="match status" value="1"/>
</dbReference>
<keyword evidence="7" id="KW-0408">Iron</keyword>
<dbReference type="SMART" id="SM00926">
    <property type="entry name" value="Molybdop_Fe4S4"/>
    <property type="match status" value="1"/>
</dbReference>
<dbReference type="PROSITE" id="PS00551">
    <property type="entry name" value="MOLYBDOPTERIN_PROK_1"/>
    <property type="match status" value="1"/>
</dbReference>
<dbReference type="NCBIfam" id="TIGR01409">
    <property type="entry name" value="TAT_signal_seq"/>
    <property type="match status" value="1"/>
</dbReference>
<evidence type="ECO:0000313" key="11">
    <source>
        <dbReference type="Proteomes" id="UP000001968"/>
    </source>
</evidence>
<comment type="cofactor">
    <cofactor evidence="1">
        <name>[4Fe-4S] cluster</name>
        <dbReference type="ChEBI" id="CHEBI:49883"/>
    </cofactor>
</comment>
<evidence type="ECO:0000313" key="10">
    <source>
        <dbReference type="EMBL" id="ABI69124.1"/>
    </source>
</evidence>
<sequence length="196" mass="21232">MKFTRRGFLKLSGLSVAVVASGLGFDLEATAAHGHALKLAGCTKIPSICHFCSGGCGLLLHIKDGKLVHLDGNPDNPINEGTLCPKAASLAQVAYSPERPKNPLYRAPGSDKFVDISWEEAYDRIAKKIKEVRDKTWTSTEEITNAKTGAKETVTVNRAEGICMIGSAEVDNEESYLLSKLARLIGTPFHEHQARI</sequence>
<dbReference type="GO" id="GO:0030313">
    <property type="term" value="C:cell envelope"/>
    <property type="evidence" value="ECO:0007669"/>
    <property type="project" value="UniProtKB-SubCell"/>
</dbReference>
<evidence type="ECO:0000259" key="9">
    <source>
        <dbReference type="PROSITE" id="PS51669"/>
    </source>
</evidence>
<comment type="subcellular location">
    <subcellularLocation>
        <location evidence="2">Cell envelope</location>
    </subcellularLocation>
</comment>
<dbReference type="Proteomes" id="UP000001968">
    <property type="component" value="Chromosome"/>
</dbReference>
<evidence type="ECO:0000256" key="2">
    <source>
        <dbReference type="ARBA" id="ARBA00004196"/>
    </source>
</evidence>
<dbReference type="EMBL" id="CP000448">
    <property type="protein sequence ID" value="ABI69124.1"/>
    <property type="molecule type" value="Genomic_DNA"/>
</dbReference>
<dbReference type="eggNOG" id="COG0243">
    <property type="taxonomic scope" value="Bacteria"/>
</dbReference>
<dbReference type="STRING" id="335541.Swol_1826"/>
<dbReference type="GO" id="GO:0009061">
    <property type="term" value="P:anaerobic respiration"/>
    <property type="evidence" value="ECO:0007669"/>
    <property type="project" value="TreeGrafter"/>
</dbReference>
<dbReference type="InterPro" id="IPR027467">
    <property type="entry name" value="MopterinOxRdtase_cofactor_BS"/>
</dbReference>
<dbReference type="Gene3D" id="2.20.25.90">
    <property type="entry name" value="ADC-like domains"/>
    <property type="match status" value="1"/>
</dbReference>
<dbReference type="PROSITE" id="PS51669">
    <property type="entry name" value="4FE4S_MOW_BIS_MGD"/>
    <property type="match status" value="1"/>
</dbReference>